<keyword evidence="2" id="KW-1185">Reference proteome</keyword>
<evidence type="ECO:0000313" key="1">
    <source>
        <dbReference type="EMBL" id="TGZ42258.1"/>
    </source>
</evidence>
<reference evidence="1 2" key="1">
    <citation type="journal article" date="2019" name="Philos. Trans. R. Soc. Lond., B, Biol. Sci.">
        <title>Ant behaviour and brain gene expression of defending hosts depend on the ecological success of the intruding social parasite.</title>
        <authorList>
            <person name="Kaur R."/>
            <person name="Stoldt M."/>
            <person name="Jongepier E."/>
            <person name="Feldmeyer B."/>
            <person name="Menzel F."/>
            <person name="Bornberg-Bauer E."/>
            <person name="Foitzik S."/>
        </authorList>
    </citation>
    <scope>NUCLEOTIDE SEQUENCE [LARGE SCALE GENOMIC DNA]</scope>
    <source>
        <tissue evidence="1">Whole body</tissue>
    </source>
</reference>
<proteinExistence type="predicted"/>
<accession>A0A4S2K662</accession>
<sequence length="218" mass="25951">MDRSDLFLQLNFSFPLSTDEDKLVQLESTEKQQLAIFELFDIHTCYYITNHVEKTNIERYARLSEIQLTWLKLNQIFNELLEIFKFVAFVASSEQFSIRRYQETKVTKKPLKPLTILLDHTQTSHSHRRSRDHFYDKKKTTHRCTNERQLVQLESQMRAIHMVGSTQVLTHRDRHARIYSHHGRSFSYMRDTEEKRGEACCEEDLRLEKLLGIVTGNV</sequence>
<gene>
    <name evidence="1" type="ORF">DBV15_07817</name>
</gene>
<name>A0A4S2K662_9HYME</name>
<dbReference type="Proteomes" id="UP000310200">
    <property type="component" value="Unassembled WGS sequence"/>
</dbReference>
<dbReference type="AlphaFoldDB" id="A0A4S2K662"/>
<protein>
    <submittedName>
        <fullName evidence="1">Uncharacterized protein</fullName>
    </submittedName>
</protein>
<comment type="caution">
    <text evidence="1">The sequence shown here is derived from an EMBL/GenBank/DDBJ whole genome shotgun (WGS) entry which is preliminary data.</text>
</comment>
<evidence type="ECO:0000313" key="2">
    <source>
        <dbReference type="Proteomes" id="UP000310200"/>
    </source>
</evidence>
<organism evidence="1 2">
    <name type="scientific">Temnothorax longispinosus</name>
    <dbReference type="NCBI Taxonomy" id="300112"/>
    <lineage>
        <taxon>Eukaryota</taxon>
        <taxon>Metazoa</taxon>
        <taxon>Ecdysozoa</taxon>
        <taxon>Arthropoda</taxon>
        <taxon>Hexapoda</taxon>
        <taxon>Insecta</taxon>
        <taxon>Pterygota</taxon>
        <taxon>Neoptera</taxon>
        <taxon>Endopterygota</taxon>
        <taxon>Hymenoptera</taxon>
        <taxon>Apocrita</taxon>
        <taxon>Aculeata</taxon>
        <taxon>Formicoidea</taxon>
        <taxon>Formicidae</taxon>
        <taxon>Myrmicinae</taxon>
        <taxon>Temnothorax</taxon>
    </lineage>
</organism>
<dbReference type="EMBL" id="QBLH01003218">
    <property type="protein sequence ID" value="TGZ42258.1"/>
    <property type="molecule type" value="Genomic_DNA"/>
</dbReference>